<evidence type="ECO:0000313" key="8">
    <source>
        <dbReference type="Proteomes" id="UP000002258"/>
    </source>
</evidence>
<dbReference type="HOGENOM" id="CLU_069182_0_0_1"/>
<accession>A3LTK2</accession>
<evidence type="ECO:0000256" key="1">
    <source>
        <dbReference type="ARBA" id="ARBA00004173"/>
    </source>
</evidence>
<dbReference type="PANTHER" id="PTHR36959">
    <property type="entry name" value="ALTERED INHERITANCE OF MITOCHONDRIA PROTEIN 24, MITOCHONDRIAL"/>
    <property type="match status" value="1"/>
</dbReference>
<dbReference type="PANTHER" id="PTHR36959:SF2">
    <property type="entry name" value="ALTERED INHERITANCE OF MITOCHONDRIA PROTEIN 24, MITOCHONDRIAL"/>
    <property type="match status" value="1"/>
</dbReference>
<evidence type="ECO:0000256" key="3">
    <source>
        <dbReference type="ARBA" id="ARBA00013287"/>
    </source>
</evidence>
<keyword evidence="4" id="KW-0809">Transit peptide</keyword>
<dbReference type="SUPFAM" id="SSF51219">
    <property type="entry name" value="TRAP-like"/>
    <property type="match status" value="1"/>
</dbReference>
<name>A3LTK2_PICST</name>
<evidence type="ECO:0000256" key="4">
    <source>
        <dbReference type="ARBA" id="ARBA00022946"/>
    </source>
</evidence>
<dbReference type="InterPro" id="IPR002838">
    <property type="entry name" value="AIM24"/>
</dbReference>
<comment type="similarity">
    <text evidence="2 6">Belongs to the AIM24 family.</text>
</comment>
<dbReference type="OMA" id="WIILQDY"/>
<keyword evidence="5 6" id="KW-0496">Mitochondrion</keyword>
<evidence type="ECO:0000313" key="7">
    <source>
        <dbReference type="EMBL" id="ABN66424.2"/>
    </source>
</evidence>
<evidence type="ECO:0000256" key="6">
    <source>
        <dbReference type="RuleBase" id="RU363045"/>
    </source>
</evidence>
<dbReference type="KEGG" id="pic:PICST_31437"/>
<gene>
    <name evidence="7" type="ORF">PICST_31437</name>
</gene>
<dbReference type="InterPro" id="IPR016031">
    <property type="entry name" value="Trp_RNA-bd_attenuator-like_dom"/>
</dbReference>
<dbReference type="InterPro" id="IPR036983">
    <property type="entry name" value="AIM24_sf"/>
</dbReference>
<dbReference type="EMBL" id="CP000498">
    <property type="protein sequence ID" value="ABN66424.2"/>
    <property type="molecule type" value="Genomic_DNA"/>
</dbReference>
<evidence type="ECO:0000256" key="2">
    <source>
        <dbReference type="ARBA" id="ARBA00009322"/>
    </source>
</evidence>
<organism evidence="7 8">
    <name type="scientific">Scheffersomyces stipitis (strain ATCC 58785 / CBS 6054 / NBRC 10063 / NRRL Y-11545)</name>
    <name type="common">Yeast</name>
    <name type="synonym">Pichia stipitis</name>
    <dbReference type="NCBI Taxonomy" id="322104"/>
    <lineage>
        <taxon>Eukaryota</taxon>
        <taxon>Fungi</taxon>
        <taxon>Dikarya</taxon>
        <taxon>Ascomycota</taxon>
        <taxon>Saccharomycotina</taxon>
        <taxon>Pichiomycetes</taxon>
        <taxon>Debaryomycetaceae</taxon>
        <taxon>Scheffersomyces</taxon>
    </lineage>
</organism>
<dbReference type="GO" id="GO:0005743">
    <property type="term" value="C:mitochondrial inner membrane"/>
    <property type="evidence" value="ECO:0007669"/>
    <property type="project" value="TreeGrafter"/>
</dbReference>
<dbReference type="eggNOG" id="ENOG502RZF6">
    <property type="taxonomic scope" value="Eukaryota"/>
</dbReference>
<dbReference type="AlphaFoldDB" id="A3LTK2"/>
<comment type="subcellular location">
    <subcellularLocation>
        <location evidence="1 6">Mitochondrion</location>
    </subcellularLocation>
</comment>
<protein>
    <recommendedName>
        <fullName evidence="3 6">Altered inheritance of mitochondria protein 24, mitochondrial</fullName>
    </recommendedName>
</protein>
<dbReference type="OrthoDB" id="5295771at2759"/>
<dbReference type="Pfam" id="PF01987">
    <property type="entry name" value="AIM24"/>
    <property type="match status" value="1"/>
</dbReference>
<dbReference type="InParanoid" id="A3LTK2"/>
<keyword evidence="8" id="KW-1185">Reference proteome</keyword>
<dbReference type="Proteomes" id="UP000002258">
    <property type="component" value="Chromosome 4"/>
</dbReference>
<evidence type="ECO:0000256" key="5">
    <source>
        <dbReference type="ARBA" id="ARBA00023128"/>
    </source>
</evidence>
<proteinExistence type="inferred from homology"/>
<dbReference type="RefSeq" id="XP_001384453.2">
    <property type="nucleotide sequence ID" value="XM_001384416.1"/>
</dbReference>
<dbReference type="Gene3D" id="3.60.160.10">
    <property type="entry name" value="Mitochondrial biogenesis AIM24"/>
    <property type="match status" value="1"/>
</dbReference>
<sequence length="361" mass="40351">MRLSGVSLRISAFPTKSVSSISYSSFRNFSVQSRTYNTVGTDQVVLAEKPSFTGNGPFVELPKFNAIGNPSKLLNISLPQSSRLCIRHGFMVAIDGDPNQITSTEKWLTDTADYQELLSNEPVSLVINGNNKSYTVLEVDKSSDEWLIMDYDNIIAWTGFNFKLSPVDLYKQLSSFKTAGKGVIVINGDNQLFNVNVNAGEEVFVDPNTLIATTRKPRTKIMTKGKSLTLFKRYGTSKDENKNTTPVKFNLPRVGLVGGVVVSIEKKLKSLQNSITNVFDISSIRSNWSSVKTSLKPISRYVYIAYEYVKLLLVGNIIKRDPIFFRITGPAKILINTNTDKYGRIFTKREIEAIHRTGNMN</sequence>
<dbReference type="GeneID" id="4838673"/>
<reference evidence="7 8" key="1">
    <citation type="journal article" date="2007" name="Nat. Biotechnol.">
        <title>Genome sequence of the lignocellulose-bioconverting and xylose-fermenting yeast Pichia stipitis.</title>
        <authorList>
            <person name="Jeffries T.W."/>
            <person name="Grigoriev I.V."/>
            <person name="Grimwood J."/>
            <person name="Laplaza J.M."/>
            <person name="Aerts A."/>
            <person name="Salamov A."/>
            <person name="Schmutz J."/>
            <person name="Lindquist E."/>
            <person name="Dehal P."/>
            <person name="Shapiro H."/>
            <person name="Jin Y.S."/>
            <person name="Passoth V."/>
            <person name="Richardson P.M."/>
        </authorList>
    </citation>
    <scope>NUCLEOTIDE SEQUENCE [LARGE SCALE GENOMIC DNA]</scope>
    <source>
        <strain evidence="8">ATCC 58785 / CBS 6054 / NBRC 10063 / NRRL Y-11545</strain>
    </source>
</reference>
<dbReference type="GO" id="GO:0007007">
    <property type="term" value="P:inner mitochondrial membrane organization"/>
    <property type="evidence" value="ECO:0007669"/>
    <property type="project" value="TreeGrafter"/>
</dbReference>